<dbReference type="RefSeq" id="XP_067512324.1">
    <property type="nucleotide sequence ID" value="XM_067656223.1"/>
</dbReference>
<dbReference type="EMBL" id="CH476732">
    <property type="protein sequence ID" value="EIE76928.1"/>
    <property type="molecule type" value="Genomic_DNA"/>
</dbReference>
<dbReference type="InParanoid" id="I1BL48"/>
<protein>
    <submittedName>
        <fullName evidence="1">Uncharacterized protein</fullName>
    </submittedName>
</protein>
<proteinExistence type="predicted"/>
<dbReference type="GeneID" id="93608604"/>
<gene>
    <name evidence="1" type="ORF">RO3G_01632</name>
</gene>
<sequence>METLHRDLKSYIGSLKNQEFTDEELQSLLPQSKGVSENNITTKFQTPIIISANDSTKKKRKVDEVNEGMNEYTIL</sequence>
<dbReference type="Proteomes" id="UP000009138">
    <property type="component" value="Unassembled WGS sequence"/>
</dbReference>
<reference evidence="1 2" key="1">
    <citation type="journal article" date="2009" name="PLoS Genet.">
        <title>Genomic analysis of the basal lineage fungus Rhizopus oryzae reveals a whole-genome duplication.</title>
        <authorList>
            <person name="Ma L.-J."/>
            <person name="Ibrahim A.S."/>
            <person name="Skory C."/>
            <person name="Grabherr M.G."/>
            <person name="Burger G."/>
            <person name="Butler M."/>
            <person name="Elias M."/>
            <person name="Idnurm A."/>
            <person name="Lang B.F."/>
            <person name="Sone T."/>
            <person name="Abe A."/>
            <person name="Calvo S.E."/>
            <person name="Corrochano L.M."/>
            <person name="Engels R."/>
            <person name="Fu J."/>
            <person name="Hansberg W."/>
            <person name="Kim J.-M."/>
            <person name="Kodira C.D."/>
            <person name="Koehrsen M.J."/>
            <person name="Liu B."/>
            <person name="Miranda-Saavedra D."/>
            <person name="O'Leary S."/>
            <person name="Ortiz-Castellanos L."/>
            <person name="Poulter R."/>
            <person name="Rodriguez-Romero J."/>
            <person name="Ruiz-Herrera J."/>
            <person name="Shen Y.-Q."/>
            <person name="Zeng Q."/>
            <person name="Galagan J."/>
            <person name="Birren B.W."/>
            <person name="Cuomo C.A."/>
            <person name="Wickes B.L."/>
        </authorList>
    </citation>
    <scope>NUCLEOTIDE SEQUENCE [LARGE SCALE GENOMIC DNA]</scope>
    <source>
        <strain evidence="2">RA 99-880 / ATCC MYA-4621 / FGSC 9543 / NRRL 43880</strain>
    </source>
</reference>
<organism evidence="1 2">
    <name type="scientific">Rhizopus delemar (strain RA 99-880 / ATCC MYA-4621 / FGSC 9543 / NRRL 43880)</name>
    <name type="common">Mucormycosis agent</name>
    <name type="synonym">Rhizopus arrhizus var. delemar</name>
    <dbReference type="NCBI Taxonomy" id="246409"/>
    <lineage>
        <taxon>Eukaryota</taxon>
        <taxon>Fungi</taxon>
        <taxon>Fungi incertae sedis</taxon>
        <taxon>Mucoromycota</taxon>
        <taxon>Mucoromycotina</taxon>
        <taxon>Mucoromycetes</taxon>
        <taxon>Mucorales</taxon>
        <taxon>Mucorineae</taxon>
        <taxon>Rhizopodaceae</taxon>
        <taxon>Rhizopus</taxon>
    </lineage>
</organism>
<evidence type="ECO:0000313" key="1">
    <source>
        <dbReference type="EMBL" id="EIE76928.1"/>
    </source>
</evidence>
<dbReference type="VEuPathDB" id="FungiDB:RO3G_01632"/>
<evidence type="ECO:0000313" key="2">
    <source>
        <dbReference type="Proteomes" id="UP000009138"/>
    </source>
</evidence>
<keyword evidence="2" id="KW-1185">Reference proteome</keyword>
<accession>I1BL48</accession>
<dbReference type="AlphaFoldDB" id="I1BL48"/>
<name>I1BL48_RHIO9</name>